<dbReference type="RefSeq" id="WP_073151911.1">
    <property type="nucleotide sequence ID" value="NZ_FQVL01000001.1"/>
</dbReference>
<dbReference type="EMBL" id="FQVL01000001">
    <property type="protein sequence ID" value="SHE48373.1"/>
    <property type="molecule type" value="Genomic_DNA"/>
</dbReference>
<keyword evidence="3 12" id="KW-0808">Transferase</keyword>
<dbReference type="Pfam" id="PF02388">
    <property type="entry name" value="FemAB"/>
    <property type="match status" value="2"/>
</dbReference>
<keyword evidence="4" id="KW-0133">Cell shape</keyword>
<dbReference type="GO" id="GO:0016755">
    <property type="term" value="F:aminoacyltransferase activity"/>
    <property type="evidence" value="ECO:0007669"/>
    <property type="project" value="InterPro"/>
</dbReference>
<dbReference type="OrthoDB" id="9785911at2"/>
<evidence type="ECO:0000256" key="11">
    <source>
        <dbReference type="ARBA" id="ARBA00048654"/>
    </source>
</evidence>
<dbReference type="Gene3D" id="3.40.630.30">
    <property type="match status" value="2"/>
</dbReference>
<dbReference type="AlphaFoldDB" id="A0A1M4TVB7"/>
<evidence type="ECO:0000256" key="7">
    <source>
        <dbReference type="ARBA" id="ARBA00023316"/>
    </source>
</evidence>
<evidence type="ECO:0000256" key="6">
    <source>
        <dbReference type="ARBA" id="ARBA00023315"/>
    </source>
</evidence>
<comment type="catalytic activity">
    <reaction evidence="11">
        <text>beta-D-GlcNAc-(1-&gt;4)-Mur2Ac(oyl-L-Ala-D-isoglutaminyl-L-Lys-D-Ala-D-Ala)-di-trans,octa-cis-undecaprenyl diphosphate + glycyl-tRNA(Gly) = beta-D-GlcNAc-(1-&gt;4)-Mur2Ac(oyl-L-Ala-D-isoglutaminyl-L-Lys-(N(6)-Gly)-D-Ala-D-Ala)-di-trans,octa-cis-undecaprenyl diphosphate + tRNA(Gly) + H(+)</text>
        <dbReference type="Rhea" id="RHEA:30435"/>
        <dbReference type="Rhea" id="RHEA-COMP:9664"/>
        <dbReference type="Rhea" id="RHEA-COMP:9683"/>
        <dbReference type="ChEBI" id="CHEBI:15378"/>
        <dbReference type="ChEBI" id="CHEBI:62233"/>
        <dbReference type="ChEBI" id="CHEBI:62234"/>
        <dbReference type="ChEBI" id="CHEBI:78442"/>
        <dbReference type="ChEBI" id="CHEBI:78522"/>
        <dbReference type="EC" id="2.3.2.16"/>
    </reaction>
</comment>
<dbReference type="InterPro" id="IPR050644">
    <property type="entry name" value="PG_Glycine_Bridge_Synth"/>
</dbReference>
<dbReference type="STRING" id="112248.SAMN05444392_101661"/>
<keyword evidence="5" id="KW-0573">Peptidoglycan synthesis</keyword>
<evidence type="ECO:0000256" key="1">
    <source>
        <dbReference type="ARBA" id="ARBA00004496"/>
    </source>
</evidence>
<accession>A0A1M4TVB7</accession>
<evidence type="ECO:0000313" key="13">
    <source>
        <dbReference type="Proteomes" id="UP000184476"/>
    </source>
</evidence>
<proteinExistence type="inferred from homology"/>
<evidence type="ECO:0000256" key="5">
    <source>
        <dbReference type="ARBA" id="ARBA00022984"/>
    </source>
</evidence>
<comment type="subcellular location">
    <subcellularLocation>
        <location evidence="1">Cytoplasm</location>
    </subcellularLocation>
</comment>
<organism evidence="12 13">
    <name type="scientific">Seinonella peptonophila</name>
    <dbReference type="NCBI Taxonomy" id="112248"/>
    <lineage>
        <taxon>Bacteria</taxon>
        <taxon>Bacillati</taxon>
        <taxon>Bacillota</taxon>
        <taxon>Bacilli</taxon>
        <taxon>Bacillales</taxon>
        <taxon>Thermoactinomycetaceae</taxon>
        <taxon>Seinonella</taxon>
    </lineage>
</organism>
<dbReference type="InterPro" id="IPR016181">
    <property type="entry name" value="Acyl_CoA_acyltransferase"/>
</dbReference>
<dbReference type="PANTHER" id="PTHR36174">
    <property type="entry name" value="LIPID II:GLYCINE GLYCYLTRANSFERASE"/>
    <property type="match status" value="1"/>
</dbReference>
<name>A0A1M4TVB7_9BACL</name>
<dbReference type="PROSITE" id="PS51191">
    <property type="entry name" value="FEMABX"/>
    <property type="match status" value="1"/>
</dbReference>
<dbReference type="SUPFAM" id="SSF55729">
    <property type="entry name" value="Acyl-CoA N-acyltransferases (Nat)"/>
    <property type="match status" value="2"/>
</dbReference>
<dbReference type="EC" id="2.3.2.16" evidence="8"/>
<reference evidence="12 13" key="1">
    <citation type="submission" date="2016-11" db="EMBL/GenBank/DDBJ databases">
        <authorList>
            <person name="Jaros S."/>
            <person name="Januszkiewicz K."/>
            <person name="Wedrychowicz H."/>
        </authorList>
    </citation>
    <scope>NUCLEOTIDE SEQUENCE [LARGE SCALE GENOMIC DNA]</scope>
    <source>
        <strain evidence="12 13">DSM 44666</strain>
    </source>
</reference>
<dbReference type="GO" id="GO:0005737">
    <property type="term" value="C:cytoplasm"/>
    <property type="evidence" value="ECO:0007669"/>
    <property type="project" value="UniProtKB-SubCell"/>
</dbReference>
<evidence type="ECO:0000313" key="12">
    <source>
        <dbReference type="EMBL" id="SHE48373.1"/>
    </source>
</evidence>
<evidence type="ECO:0000256" key="3">
    <source>
        <dbReference type="ARBA" id="ARBA00022679"/>
    </source>
</evidence>
<evidence type="ECO:0000256" key="10">
    <source>
        <dbReference type="ARBA" id="ARBA00042933"/>
    </source>
</evidence>
<dbReference type="InterPro" id="IPR003447">
    <property type="entry name" value="FEMABX"/>
</dbReference>
<dbReference type="PANTHER" id="PTHR36174:SF1">
    <property type="entry name" value="LIPID II:GLYCINE GLYCYLTRANSFERASE"/>
    <property type="match status" value="1"/>
</dbReference>
<dbReference type="GO" id="GO:0009252">
    <property type="term" value="P:peptidoglycan biosynthetic process"/>
    <property type="evidence" value="ECO:0007669"/>
    <property type="project" value="UniProtKB-KW"/>
</dbReference>
<comment type="similarity">
    <text evidence="2">Belongs to the FemABX family.</text>
</comment>
<gene>
    <name evidence="12" type="ORF">SAMN05444392_101661</name>
</gene>
<evidence type="ECO:0000256" key="9">
    <source>
        <dbReference type="ARBA" id="ARBA00040679"/>
    </source>
</evidence>
<evidence type="ECO:0000256" key="8">
    <source>
        <dbReference type="ARBA" id="ARBA00039074"/>
    </source>
</evidence>
<dbReference type="GO" id="GO:0008360">
    <property type="term" value="P:regulation of cell shape"/>
    <property type="evidence" value="ECO:0007669"/>
    <property type="project" value="UniProtKB-KW"/>
</dbReference>
<keyword evidence="7" id="KW-0961">Cell wall biogenesis/degradation</keyword>
<evidence type="ECO:0000256" key="4">
    <source>
        <dbReference type="ARBA" id="ARBA00022960"/>
    </source>
</evidence>
<protein>
    <recommendedName>
        <fullName evidence="9">Lipid II:glycine glycyltransferase</fullName>
        <ecNumber evidence="8">2.3.2.16</ecNumber>
    </recommendedName>
    <alternativeName>
        <fullName evidence="10">Factor essential for expression of methicillin resistance X</fullName>
    </alternativeName>
</protein>
<keyword evidence="6" id="KW-0012">Acyltransferase</keyword>
<dbReference type="Proteomes" id="UP000184476">
    <property type="component" value="Unassembled WGS sequence"/>
</dbReference>
<keyword evidence="13" id="KW-1185">Reference proteome</keyword>
<evidence type="ECO:0000256" key="2">
    <source>
        <dbReference type="ARBA" id="ARBA00009943"/>
    </source>
</evidence>
<dbReference type="GO" id="GO:0071555">
    <property type="term" value="P:cell wall organization"/>
    <property type="evidence" value="ECO:0007669"/>
    <property type="project" value="UniProtKB-KW"/>
</dbReference>
<sequence length="378" mass="45031">MLKIELVDRDPYIQFVEKHPLRNFLQYPSWSDLKTEWKWSSQFVGWFNQQNQLVGAANILYRKVPGLNKYLAYIPRGPLIDWFSDYSLQEWFNPLFNHLKRSHAFSVKIDPPLIRKRWTAEAIREHLSQFRKYRLKNKKLTDILPSEVFHEVEYVRQELAAMGWKLNPAIDSFDTVQPQFVYRLSMKGKTLEEIYNDFHPLWQERIFQAENEGIQIELGTEDDLPNFHQMMVKQGEREGEHIRELDYFMKMFEALTFEDPHRLRLYLAKQGDRLICASLAIRVEGHTWDIYGVQGEDTSVELASILLRWKMIQDAHQMGDQIFDFRGVSIGLDEQDADYDLLKFKLGFSGEACELMGEWDFPVIPMLHWAFDMYMKRR</sequence>